<name>A0A8T0CMI6_CORYI</name>
<comment type="caution">
    <text evidence="2">The sequence shown here is derived from an EMBL/GenBank/DDBJ whole genome shotgun (WGS) entry which is preliminary data.</text>
</comment>
<gene>
    <name evidence="2" type="ORF">BT93_L1522</name>
</gene>
<proteinExistence type="predicted"/>
<accession>A0A8T0CMI6</accession>
<dbReference type="Gene3D" id="3.40.140.10">
    <property type="entry name" value="Cytidine Deaminase, domain 2"/>
    <property type="match status" value="1"/>
</dbReference>
<dbReference type="InterPro" id="IPR002125">
    <property type="entry name" value="CMP_dCMP_dom"/>
</dbReference>
<dbReference type="GO" id="GO:0003824">
    <property type="term" value="F:catalytic activity"/>
    <property type="evidence" value="ECO:0007669"/>
    <property type="project" value="InterPro"/>
</dbReference>
<evidence type="ECO:0000259" key="1">
    <source>
        <dbReference type="Pfam" id="PF00383"/>
    </source>
</evidence>
<dbReference type="OrthoDB" id="408702at2759"/>
<dbReference type="EMBL" id="MU089961">
    <property type="protein sequence ID" value="KAF7848837.1"/>
    <property type="molecule type" value="Genomic_DNA"/>
</dbReference>
<protein>
    <recommendedName>
        <fullName evidence="1">CMP/dCMP-type deaminase domain-containing protein</fullName>
    </recommendedName>
</protein>
<reference evidence="2" key="1">
    <citation type="submission" date="2020-05" db="EMBL/GenBank/DDBJ databases">
        <title>WGS assembly of Corymbia citriodora subspecies variegata.</title>
        <authorList>
            <person name="Barry K."/>
            <person name="Hundley H."/>
            <person name="Shu S."/>
            <person name="Jenkins J."/>
            <person name="Grimwood J."/>
            <person name="Baten A."/>
        </authorList>
    </citation>
    <scope>NUCLEOTIDE SEQUENCE</scope>
    <source>
        <strain evidence="2">CV2-018</strain>
    </source>
</reference>
<feature type="domain" description="CMP/dCMP-type deaminase" evidence="1">
    <location>
        <begin position="1"/>
        <end position="37"/>
    </location>
</feature>
<keyword evidence="3" id="KW-1185">Reference proteome</keyword>
<evidence type="ECO:0000313" key="3">
    <source>
        <dbReference type="Proteomes" id="UP000806378"/>
    </source>
</evidence>
<dbReference type="Gramene" id="rna-gnl|WGS:JABURB|Cocit.L1522.1">
    <property type="protein sequence ID" value="cds-KAF7848837.1"/>
    <property type="gene ID" value="gene-BT93_L1522"/>
</dbReference>
<dbReference type="SUPFAM" id="SSF53927">
    <property type="entry name" value="Cytidine deaminase-like"/>
    <property type="match status" value="1"/>
</dbReference>
<organism evidence="2 3">
    <name type="scientific">Corymbia citriodora subsp. variegata</name>
    <dbReference type="NCBI Taxonomy" id="360336"/>
    <lineage>
        <taxon>Eukaryota</taxon>
        <taxon>Viridiplantae</taxon>
        <taxon>Streptophyta</taxon>
        <taxon>Embryophyta</taxon>
        <taxon>Tracheophyta</taxon>
        <taxon>Spermatophyta</taxon>
        <taxon>Magnoliopsida</taxon>
        <taxon>eudicotyledons</taxon>
        <taxon>Gunneridae</taxon>
        <taxon>Pentapetalae</taxon>
        <taxon>rosids</taxon>
        <taxon>malvids</taxon>
        <taxon>Myrtales</taxon>
        <taxon>Myrtaceae</taxon>
        <taxon>Myrtoideae</taxon>
        <taxon>Eucalypteae</taxon>
        <taxon>Corymbia</taxon>
    </lineage>
</organism>
<dbReference type="Pfam" id="PF00383">
    <property type="entry name" value="dCMP_cyt_deam_1"/>
    <property type="match status" value="1"/>
</dbReference>
<sequence length="58" mass="6556">MNTIRALKKLQRSFSACSLYVTCEPCIMCAAALWIIGTSIDHIEIKLTFCKICLFIND</sequence>
<dbReference type="AlphaFoldDB" id="A0A8T0CMI6"/>
<evidence type="ECO:0000313" key="2">
    <source>
        <dbReference type="EMBL" id="KAF7848837.1"/>
    </source>
</evidence>
<dbReference type="InterPro" id="IPR016193">
    <property type="entry name" value="Cytidine_deaminase-like"/>
</dbReference>
<dbReference type="Proteomes" id="UP000806378">
    <property type="component" value="Unassembled WGS sequence"/>
</dbReference>